<gene>
    <name evidence="2" type="ORF">TA5114_01911</name>
</gene>
<evidence type="ECO:0000313" key="3">
    <source>
        <dbReference type="Proteomes" id="UP000051184"/>
    </source>
</evidence>
<dbReference type="OrthoDB" id="2619901at2"/>
<dbReference type="InterPro" id="IPR021362">
    <property type="entry name" value="DUF2834"/>
</dbReference>
<reference evidence="3" key="1">
    <citation type="submission" date="2015-09" db="EMBL/GenBank/DDBJ databases">
        <authorList>
            <person name="Rodrigo-Torres Lidia"/>
            <person name="Arahal R.David."/>
        </authorList>
    </citation>
    <scope>NUCLEOTIDE SEQUENCE [LARGE SCALE GENOMIC DNA]</scope>
    <source>
        <strain evidence="3">CECT 5114</strain>
    </source>
</reference>
<dbReference type="AlphaFoldDB" id="A0A0N7MBR0"/>
<accession>A0A0N7MBR0</accession>
<sequence>MEKRTGLHWIFLALAIWGAIHPMYYFVSWFQENGVDLAAMGRAWNVNNAASGLVWDLTISAIALTIWVIADAIRHRAWRWLIAIPATWCIGVSCGLPLFLFFRLGRGSL</sequence>
<feature type="transmembrane region" description="Helical" evidence="1">
    <location>
        <begin position="53"/>
        <end position="73"/>
    </location>
</feature>
<dbReference type="Proteomes" id="UP000051184">
    <property type="component" value="Unassembled WGS sequence"/>
</dbReference>
<dbReference type="RefSeq" id="WP_058316707.1">
    <property type="nucleotide sequence ID" value="NZ_CYTO01000020.1"/>
</dbReference>
<dbReference type="EMBL" id="CYUE01000020">
    <property type="protein sequence ID" value="CUK26104.1"/>
    <property type="molecule type" value="Genomic_DNA"/>
</dbReference>
<protein>
    <recommendedName>
        <fullName evidence="4">K+-transporting ATPase, A chain</fullName>
    </recommendedName>
</protein>
<evidence type="ECO:0008006" key="4">
    <source>
        <dbReference type="Google" id="ProtNLM"/>
    </source>
</evidence>
<proteinExistence type="predicted"/>
<keyword evidence="1" id="KW-1133">Transmembrane helix</keyword>
<keyword evidence="1" id="KW-0812">Transmembrane</keyword>
<evidence type="ECO:0000313" key="2">
    <source>
        <dbReference type="EMBL" id="CUK26104.1"/>
    </source>
</evidence>
<evidence type="ECO:0000256" key="1">
    <source>
        <dbReference type="SAM" id="Phobius"/>
    </source>
</evidence>
<feature type="transmembrane region" description="Helical" evidence="1">
    <location>
        <begin position="7"/>
        <end position="27"/>
    </location>
</feature>
<feature type="transmembrane region" description="Helical" evidence="1">
    <location>
        <begin position="80"/>
        <end position="102"/>
    </location>
</feature>
<dbReference type="Pfam" id="PF11196">
    <property type="entry name" value="DUF2834"/>
    <property type="match status" value="1"/>
</dbReference>
<keyword evidence="1" id="KW-0472">Membrane</keyword>
<organism evidence="2 3">
    <name type="scientific">Cognatishimia activa</name>
    <dbReference type="NCBI Taxonomy" id="1715691"/>
    <lineage>
        <taxon>Bacteria</taxon>
        <taxon>Pseudomonadati</taxon>
        <taxon>Pseudomonadota</taxon>
        <taxon>Alphaproteobacteria</taxon>
        <taxon>Rhodobacterales</taxon>
        <taxon>Paracoccaceae</taxon>
        <taxon>Cognatishimia</taxon>
    </lineage>
</organism>
<dbReference type="STRING" id="1715691.TA5113_02115"/>
<keyword evidence="3" id="KW-1185">Reference proteome</keyword>
<name>A0A0N7MBR0_9RHOB</name>